<organism evidence="1 2">
    <name type="scientific">Circinella minor</name>
    <dbReference type="NCBI Taxonomy" id="1195481"/>
    <lineage>
        <taxon>Eukaryota</taxon>
        <taxon>Fungi</taxon>
        <taxon>Fungi incertae sedis</taxon>
        <taxon>Mucoromycota</taxon>
        <taxon>Mucoromycotina</taxon>
        <taxon>Mucoromycetes</taxon>
        <taxon>Mucorales</taxon>
        <taxon>Lichtheimiaceae</taxon>
        <taxon>Circinella</taxon>
    </lineage>
</organism>
<proteinExistence type="predicted"/>
<reference evidence="1 2" key="1">
    <citation type="submission" date="2020-12" db="EMBL/GenBank/DDBJ databases">
        <title>Metabolic potential, ecology and presence of endohyphal bacteria is reflected in genomic diversity of Mucoromycotina.</title>
        <authorList>
            <person name="Muszewska A."/>
            <person name="Okrasinska A."/>
            <person name="Steczkiewicz K."/>
            <person name="Drgas O."/>
            <person name="Orlowska M."/>
            <person name="Perlinska-Lenart U."/>
            <person name="Aleksandrzak-Piekarczyk T."/>
            <person name="Szatraj K."/>
            <person name="Zielenkiewicz U."/>
            <person name="Pilsyk S."/>
            <person name="Malc E."/>
            <person name="Mieczkowski P."/>
            <person name="Kruszewska J.S."/>
            <person name="Biernat P."/>
            <person name="Pawlowska J."/>
        </authorList>
    </citation>
    <scope>NUCLEOTIDE SEQUENCE [LARGE SCALE GENOMIC DNA]</scope>
    <source>
        <strain evidence="1 2">CBS 142.35</strain>
    </source>
</reference>
<keyword evidence="2" id="KW-1185">Reference proteome</keyword>
<accession>A0A8H7RX16</accession>
<dbReference type="AlphaFoldDB" id="A0A8H7RX16"/>
<sequence length="648" mass="73265">MDFKLPEIILPHVIDDAIEDNNDMSFNGEKSATVEPLHVIPLGKAVHTLLHVKQEAFQKAIAKPDDRDSPIVRALYSIDDYLNSLCFSDVYDPLKDHFLKPKSSQAKPALRVARYLLIYSRHRLNFVTFLKTHELQSDDKRRHLAAVLLLEDGIDNSVLVPFIPNLAYLAQHYGEKPTLIASIACDTILAYSRKALQPRESIENCKENKVQVIEEDDNNWNEINGTWICIKEILLIMKKWYPFDTIALSAWDELEIFITAAQDAILDRDSLSRQIIKFALVDDIPLNRLPYSVIFSNGTLNELLDNVGTSNEKAADMLNDIIEKVEKDQSMDIFNFSSSLINGLLSYVANNDLACKILIRIMDIADLRSLIPRLMEMAYDSDPRTNQVCKALIAKALLSKPWLNGDGVLVYIDMIRSLKSLKKLPITLPYSNKKPVASPADITTLDSSLSSVKDTSYGLTISGDVLQTYTAELLSVLQLWVMKAPKEAIHNGLSQLVYTSYSAPNDGTFIDAWKNISHGLGSDGHPEAIWTVIKHCSRIMKGQLKLTNELLNQETEKSEREVYMIVVKRLSPLLILRTFSQQTYQSVSLPKSIQKQVNWTGLNIDPEKVKWASDNDNKSKHLALSKNLFEELLLRTQQTFVKMVFSGM</sequence>
<dbReference type="Proteomes" id="UP000646827">
    <property type="component" value="Unassembled WGS sequence"/>
</dbReference>
<dbReference type="EMBL" id="JAEPRB010000298">
    <property type="protein sequence ID" value="KAG2217441.1"/>
    <property type="molecule type" value="Genomic_DNA"/>
</dbReference>
<dbReference type="OrthoDB" id="79603at2759"/>
<name>A0A8H7RX16_9FUNG</name>
<gene>
    <name evidence="1" type="ORF">INT45_000715</name>
</gene>
<comment type="caution">
    <text evidence="1">The sequence shown here is derived from an EMBL/GenBank/DDBJ whole genome shotgun (WGS) entry which is preliminary data.</text>
</comment>
<evidence type="ECO:0000313" key="2">
    <source>
        <dbReference type="Proteomes" id="UP000646827"/>
    </source>
</evidence>
<protein>
    <submittedName>
        <fullName evidence="1">Uncharacterized protein</fullName>
    </submittedName>
</protein>
<evidence type="ECO:0000313" key="1">
    <source>
        <dbReference type="EMBL" id="KAG2217441.1"/>
    </source>
</evidence>